<dbReference type="Gene3D" id="2.40.170.20">
    <property type="entry name" value="TonB-dependent receptor, beta-barrel domain"/>
    <property type="match status" value="2"/>
</dbReference>
<gene>
    <name evidence="16" type="ORF">BV97_04914</name>
</gene>
<evidence type="ECO:0000256" key="6">
    <source>
        <dbReference type="ARBA" id="ARBA00023004"/>
    </source>
</evidence>
<evidence type="ECO:0000256" key="2">
    <source>
        <dbReference type="ARBA" id="ARBA00022448"/>
    </source>
</evidence>
<keyword evidence="3 11" id="KW-1134">Transmembrane beta strand</keyword>
<feature type="signal peptide" evidence="13">
    <location>
        <begin position="1"/>
        <end position="27"/>
    </location>
</feature>
<dbReference type="InterPro" id="IPR000531">
    <property type="entry name" value="Beta-barrel_TonB"/>
</dbReference>
<dbReference type="OrthoDB" id="7455607at2"/>
<keyword evidence="10 11" id="KW-0998">Cell outer membrane</keyword>
<keyword evidence="6" id="KW-0408">Iron</keyword>
<keyword evidence="8 12" id="KW-0798">TonB box</keyword>
<dbReference type="eggNOG" id="COG4771">
    <property type="taxonomic scope" value="Bacteria"/>
</dbReference>
<dbReference type="PROSITE" id="PS52016">
    <property type="entry name" value="TONB_DEPENDENT_REC_3"/>
    <property type="match status" value="1"/>
</dbReference>
<evidence type="ECO:0000256" key="10">
    <source>
        <dbReference type="ARBA" id="ARBA00023237"/>
    </source>
</evidence>
<accession>A0A031JKC7</accession>
<dbReference type="InterPro" id="IPR039426">
    <property type="entry name" value="TonB-dep_rcpt-like"/>
</dbReference>
<feature type="domain" description="TonB-dependent receptor plug" evidence="15">
    <location>
        <begin position="59"/>
        <end position="166"/>
    </location>
</feature>
<comment type="subcellular location">
    <subcellularLocation>
        <location evidence="1 11">Cell outer membrane</location>
        <topology evidence="1 11">Multi-pass membrane protein</topology>
    </subcellularLocation>
</comment>
<dbReference type="GO" id="GO:0006826">
    <property type="term" value="P:iron ion transport"/>
    <property type="evidence" value="ECO:0007669"/>
    <property type="project" value="UniProtKB-KW"/>
</dbReference>
<evidence type="ECO:0000259" key="15">
    <source>
        <dbReference type="Pfam" id="PF07715"/>
    </source>
</evidence>
<evidence type="ECO:0000256" key="8">
    <source>
        <dbReference type="ARBA" id="ARBA00023077"/>
    </source>
</evidence>
<dbReference type="PANTHER" id="PTHR32552">
    <property type="entry name" value="FERRICHROME IRON RECEPTOR-RELATED"/>
    <property type="match status" value="1"/>
</dbReference>
<evidence type="ECO:0000313" key="17">
    <source>
        <dbReference type="Proteomes" id="UP000024329"/>
    </source>
</evidence>
<evidence type="ECO:0000313" key="16">
    <source>
        <dbReference type="EMBL" id="EZP73160.1"/>
    </source>
</evidence>
<evidence type="ECO:0000259" key="14">
    <source>
        <dbReference type="Pfam" id="PF00593"/>
    </source>
</evidence>
<dbReference type="RefSeq" id="WP_081799202.1">
    <property type="nucleotide sequence ID" value="NZ_CP017076.1"/>
</dbReference>
<dbReference type="SUPFAM" id="SSF56935">
    <property type="entry name" value="Porins"/>
    <property type="match status" value="1"/>
</dbReference>
<evidence type="ECO:0000256" key="9">
    <source>
        <dbReference type="ARBA" id="ARBA00023136"/>
    </source>
</evidence>
<dbReference type="InterPro" id="IPR012910">
    <property type="entry name" value="Plug_dom"/>
</dbReference>
<evidence type="ECO:0000256" key="4">
    <source>
        <dbReference type="ARBA" id="ARBA00022496"/>
    </source>
</evidence>
<evidence type="ECO:0000256" key="1">
    <source>
        <dbReference type="ARBA" id="ARBA00004571"/>
    </source>
</evidence>
<keyword evidence="16" id="KW-0675">Receptor</keyword>
<keyword evidence="13" id="KW-0732">Signal</keyword>
<dbReference type="Proteomes" id="UP000024329">
    <property type="component" value="Unassembled WGS sequence"/>
</dbReference>
<evidence type="ECO:0000256" key="12">
    <source>
        <dbReference type="RuleBase" id="RU003357"/>
    </source>
</evidence>
<reference evidence="16 17" key="1">
    <citation type="submission" date="2014-03" db="EMBL/GenBank/DDBJ databases">
        <title>Whole genome sequence of Novosphingobium resinovorum KF1.</title>
        <authorList>
            <person name="Gan H.M."/>
            <person name="Gan H.Y."/>
            <person name="Chew T.H."/>
            <person name="Savka M.A."/>
        </authorList>
    </citation>
    <scope>NUCLEOTIDE SEQUENCE [LARGE SCALE GENOMIC DNA]</scope>
    <source>
        <strain evidence="16 17">KF1</strain>
    </source>
</reference>
<keyword evidence="7" id="KW-0406">Ion transport</keyword>
<dbReference type="PANTHER" id="PTHR32552:SF81">
    <property type="entry name" value="TONB-DEPENDENT OUTER MEMBRANE RECEPTOR"/>
    <property type="match status" value="1"/>
</dbReference>
<dbReference type="Pfam" id="PF07715">
    <property type="entry name" value="Plug"/>
    <property type="match status" value="1"/>
</dbReference>
<organism evidence="16 17">
    <name type="scientific">Novosphingobium resinovorum</name>
    <dbReference type="NCBI Taxonomy" id="158500"/>
    <lineage>
        <taxon>Bacteria</taxon>
        <taxon>Pseudomonadati</taxon>
        <taxon>Pseudomonadota</taxon>
        <taxon>Alphaproteobacteria</taxon>
        <taxon>Sphingomonadales</taxon>
        <taxon>Sphingomonadaceae</taxon>
        <taxon>Novosphingobium</taxon>
    </lineage>
</organism>
<dbReference type="AlphaFoldDB" id="A0A031JKC7"/>
<evidence type="ECO:0000256" key="3">
    <source>
        <dbReference type="ARBA" id="ARBA00022452"/>
    </source>
</evidence>
<keyword evidence="2 11" id="KW-0813">Transport</keyword>
<protein>
    <submittedName>
        <fullName evidence="16">TonB-dependent receptor</fullName>
    </submittedName>
</protein>
<sequence length="842" mass="90506">MKMHARAVLFAGGSLLSLGLSATYANAQTAETAPQTTSPPSSASTNEIVVTANKREQNLSEVGSSVSAVSGEALKVQNISNIADLAKVTPGLTFAPTPNATPVYTIRGVGFYDSSLASYPDVAVYMDQFPLALPVMSAQTGFDLQRVEVLKGPQGTLFGNNATGGAINFVANTPTPTLEGGATFSYGRFNTIEANGFISGPITDTLGGRIAVKAVNGDPWQKSYTRDDRNGRADTIAGRMILEFEPSSDFKASLNLNGWRDQSEPQAPQRIAFVPQNDVSGAPAIAPFTYADGPVPYPQATYPNAPHNARAADWSTDYRPRQDNRMLQGLFRMDYDFSGITVTSLTGYTDLKFDNTTEGGGTALRDLDLRSDSGHIKSFTQEVRIANDSHNALRWVVGANYERTKVNEVTWLTYTDTSSTYVNGIVGSTYETRQKMTNYAAFGNLEFDVNDQITLKAGIRQTRAKRDAYAFNGDLPQFPILPTDTTFGGTPGVTLTDFFNAVYGSLGPLYGGPGYQIPTIAPGGSIILDTRGLVLGDPSANDPVDPDTFLTATTVNTRIRENSTSWMVGADFKPVDGLLLYANVSKGYKAGSFPHLSGAIFDAYAPVKQESIMAYEAGFKAQLMDRLLTINGAAFYYDYKNKQTRAKFVDPIFGALDKLLNVPKSTIKGAELEVTARPMQGLSLSASVTYLDAKVDKYLGAVGQTAVSGVLVPVNASFKGVDLPFSPKWQYSLRADYTFPVSSALDGFVGAGLNGQSSSVSALVVPGSATFGATSDLYDIKSYTLVNANLGIRSSDGKWTASAWGKNIFNTYYWSNATQAYDTFVRYTGRPAEYGITVGMNF</sequence>
<comment type="similarity">
    <text evidence="11 12">Belongs to the TonB-dependent receptor family.</text>
</comment>
<evidence type="ECO:0000256" key="11">
    <source>
        <dbReference type="PROSITE-ProRule" id="PRU01360"/>
    </source>
</evidence>
<evidence type="ECO:0000256" key="5">
    <source>
        <dbReference type="ARBA" id="ARBA00022692"/>
    </source>
</evidence>
<evidence type="ECO:0000256" key="7">
    <source>
        <dbReference type="ARBA" id="ARBA00023065"/>
    </source>
</evidence>
<dbReference type="InterPro" id="IPR036942">
    <property type="entry name" value="Beta-barrel_TonB_sf"/>
</dbReference>
<proteinExistence type="inferred from homology"/>
<keyword evidence="9 11" id="KW-0472">Membrane</keyword>
<evidence type="ECO:0000256" key="13">
    <source>
        <dbReference type="SAM" id="SignalP"/>
    </source>
</evidence>
<feature type="chain" id="PRO_5001556725" evidence="13">
    <location>
        <begin position="28"/>
        <end position="842"/>
    </location>
</feature>
<comment type="caution">
    <text evidence="16">The sequence shown here is derived from an EMBL/GenBank/DDBJ whole genome shotgun (WGS) entry which is preliminary data.</text>
</comment>
<name>A0A031JKC7_9SPHN</name>
<feature type="domain" description="TonB-dependent receptor-like beta-barrel" evidence="14">
    <location>
        <begin position="292"/>
        <end position="808"/>
    </location>
</feature>
<keyword evidence="4" id="KW-0410">Iron transport</keyword>
<dbReference type="PATRIC" id="fig|158500.4.peg.4992"/>
<dbReference type="EMBL" id="JFYZ01000047">
    <property type="protein sequence ID" value="EZP73160.1"/>
    <property type="molecule type" value="Genomic_DNA"/>
</dbReference>
<dbReference type="Pfam" id="PF00593">
    <property type="entry name" value="TonB_dep_Rec_b-barrel"/>
    <property type="match status" value="1"/>
</dbReference>
<keyword evidence="5 11" id="KW-0812">Transmembrane</keyword>
<dbReference type="GO" id="GO:0009279">
    <property type="term" value="C:cell outer membrane"/>
    <property type="evidence" value="ECO:0007669"/>
    <property type="project" value="UniProtKB-SubCell"/>
</dbReference>